<proteinExistence type="predicted"/>
<name>A0AAV8YWB5_9CUCU</name>
<evidence type="ECO:0000313" key="3">
    <source>
        <dbReference type="Proteomes" id="UP001162156"/>
    </source>
</evidence>
<feature type="compositionally biased region" description="Polar residues" evidence="1">
    <location>
        <begin position="258"/>
        <end position="281"/>
    </location>
</feature>
<dbReference type="EMBL" id="JANEYF010001881">
    <property type="protein sequence ID" value="KAJ8955290.1"/>
    <property type="molecule type" value="Genomic_DNA"/>
</dbReference>
<protein>
    <submittedName>
        <fullName evidence="2">Uncharacterized protein</fullName>
    </submittedName>
</protein>
<organism evidence="2 3">
    <name type="scientific">Rhamnusium bicolor</name>
    <dbReference type="NCBI Taxonomy" id="1586634"/>
    <lineage>
        <taxon>Eukaryota</taxon>
        <taxon>Metazoa</taxon>
        <taxon>Ecdysozoa</taxon>
        <taxon>Arthropoda</taxon>
        <taxon>Hexapoda</taxon>
        <taxon>Insecta</taxon>
        <taxon>Pterygota</taxon>
        <taxon>Neoptera</taxon>
        <taxon>Endopterygota</taxon>
        <taxon>Coleoptera</taxon>
        <taxon>Polyphaga</taxon>
        <taxon>Cucujiformia</taxon>
        <taxon>Chrysomeloidea</taxon>
        <taxon>Cerambycidae</taxon>
        <taxon>Lepturinae</taxon>
        <taxon>Rhagiini</taxon>
        <taxon>Rhamnusium</taxon>
    </lineage>
</organism>
<dbReference type="Proteomes" id="UP001162156">
    <property type="component" value="Unassembled WGS sequence"/>
</dbReference>
<evidence type="ECO:0000256" key="1">
    <source>
        <dbReference type="SAM" id="MobiDB-lite"/>
    </source>
</evidence>
<accession>A0AAV8YWB5</accession>
<gene>
    <name evidence="2" type="ORF">NQ314_006903</name>
</gene>
<comment type="caution">
    <text evidence="2">The sequence shown here is derived from an EMBL/GenBank/DDBJ whole genome shotgun (WGS) entry which is preliminary data.</text>
</comment>
<keyword evidence="3" id="KW-1185">Reference proteome</keyword>
<feature type="compositionally biased region" description="Low complexity" evidence="1">
    <location>
        <begin position="424"/>
        <end position="433"/>
    </location>
</feature>
<dbReference type="AlphaFoldDB" id="A0AAV8YWB5"/>
<feature type="region of interest" description="Disordered" evidence="1">
    <location>
        <begin position="244"/>
        <end position="281"/>
    </location>
</feature>
<sequence>MDLSSDVQDLHQQFKFIKARNETLSPKPASSKSVCDFDIIDVNKINFGNDETWLYKVPNGTENPVIDLNNWLHKDLGNIKDDDFFLNSAKSQNDYQKNIEKYNEEVYGNSDTQNERKPSLNNMKKSNDSGILSGSSIIQEVSESIATSAKPLNFDLSQPTNSYYFENILANSADIDSFQNMSPPSLVNSMCSSTFANLMESSFIKNDPVLREIRDTDYTETVLLQDSEPPMFQSITESLAESCSSINSDSPEKFDKSTPVSKLNNSDFDMNTTYEKPKGNESQMDYVQNNSNAEIPANKQLFPNFNGTYRRTPKSSGMFRKSDVKEATINLNSTFDVSPKEHILDQNTTQTLIKDCSIKSFEGKKYFPNSLQITDLNRLSYCLDEENVRLDSTYNEDNNDLNRTVNMQRSSLGCPTGSADSLDRMSSLSNSSRESNKMLNMADVDAIVEMQERNIIQKYLLKVTGAVYSKLCQHQNPTQDQKKLWENNFISPIISNEHLSDSDLSSNDEYKSVKSSFSLENYNSKPTKSLGYLGTNIDTKVKTNPRSTFTLASQKPLQVISSNIRASYSNLRTVQSNIPGSQSNLYKPSTVNRPPSSATNLKTMGQKLKGSYTSLRPISANLPVAPPITSQLNITATLPRATNPNVTQNIDVHSKVVEVSSII</sequence>
<reference evidence="2" key="1">
    <citation type="journal article" date="2023" name="Insect Mol. Biol.">
        <title>Genome sequencing provides insights into the evolution of gene families encoding plant cell wall-degrading enzymes in longhorned beetles.</title>
        <authorList>
            <person name="Shin N.R."/>
            <person name="Okamura Y."/>
            <person name="Kirsch R."/>
            <person name="Pauchet Y."/>
        </authorList>
    </citation>
    <scope>NUCLEOTIDE SEQUENCE</scope>
    <source>
        <strain evidence="2">RBIC_L_NR</strain>
    </source>
</reference>
<feature type="region of interest" description="Disordered" evidence="1">
    <location>
        <begin position="408"/>
        <end position="434"/>
    </location>
</feature>
<evidence type="ECO:0000313" key="2">
    <source>
        <dbReference type="EMBL" id="KAJ8955290.1"/>
    </source>
</evidence>